<keyword evidence="4" id="KW-1185">Reference proteome</keyword>
<proteinExistence type="predicted"/>
<evidence type="ECO:0000259" key="2">
    <source>
        <dbReference type="PROSITE" id="PS50995"/>
    </source>
</evidence>
<evidence type="ECO:0000313" key="3">
    <source>
        <dbReference type="EMBL" id="NYF98050.1"/>
    </source>
</evidence>
<protein>
    <submittedName>
        <fullName evidence="3">DNA-binding MarR family transcriptional regulator</fullName>
    </submittedName>
</protein>
<dbReference type="SMART" id="SM00347">
    <property type="entry name" value="HTH_MARR"/>
    <property type="match status" value="1"/>
</dbReference>
<gene>
    <name evidence="3" type="ORF">BJY20_001442</name>
</gene>
<dbReference type="GO" id="GO:0003700">
    <property type="term" value="F:DNA-binding transcription factor activity"/>
    <property type="evidence" value="ECO:0007669"/>
    <property type="project" value="InterPro"/>
</dbReference>
<sequence length="185" mass="20697">MENDVPADSVDRAILEWQAQRPDEDFMAMAMFGRLSRIVMYQRAIFNRRHEIAGLTLSDFDVLSTLSRAPEHTLSAGAIADSSLLTLGAVSMRIDRLERDGMVTRNRSTEDRRIVLVSLTGQGCELIQRIHPMHVKAQSRLLSDLTDDEVAALQPLLRKVERSVRAHEEEVRSAPIGTEESSSAV</sequence>
<evidence type="ECO:0000313" key="4">
    <source>
        <dbReference type="Proteomes" id="UP000554054"/>
    </source>
</evidence>
<dbReference type="PANTHER" id="PTHR33164:SF104">
    <property type="entry name" value="TRANSCRIPTIONAL REGULATORY PROTEIN"/>
    <property type="match status" value="1"/>
</dbReference>
<accession>A0A852VRI8</accession>
<dbReference type="Pfam" id="PF01047">
    <property type="entry name" value="MarR"/>
    <property type="match status" value="1"/>
</dbReference>
<dbReference type="PANTHER" id="PTHR33164">
    <property type="entry name" value="TRANSCRIPTIONAL REGULATOR, MARR FAMILY"/>
    <property type="match status" value="1"/>
</dbReference>
<dbReference type="AlphaFoldDB" id="A0A852VRI8"/>
<comment type="caution">
    <text evidence="3">The sequence shown here is derived from an EMBL/GenBank/DDBJ whole genome shotgun (WGS) entry which is preliminary data.</text>
</comment>
<dbReference type="PROSITE" id="PS50995">
    <property type="entry name" value="HTH_MARR_2"/>
    <property type="match status" value="1"/>
</dbReference>
<organism evidence="3 4">
    <name type="scientific">Janibacter cremeus</name>
    <dbReference type="NCBI Taxonomy" id="1285192"/>
    <lineage>
        <taxon>Bacteria</taxon>
        <taxon>Bacillati</taxon>
        <taxon>Actinomycetota</taxon>
        <taxon>Actinomycetes</taxon>
        <taxon>Micrococcales</taxon>
        <taxon>Intrasporangiaceae</taxon>
        <taxon>Janibacter</taxon>
    </lineage>
</organism>
<dbReference type="GO" id="GO:0003677">
    <property type="term" value="F:DNA binding"/>
    <property type="evidence" value="ECO:0007669"/>
    <property type="project" value="UniProtKB-KW"/>
</dbReference>
<keyword evidence="3" id="KW-0238">DNA-binding</keyword>
<feature type="region of interest" description="Disordered" evidence="1">
    <location>
        <begin position="164"/>
        <end position="185"/>
    </location>
</feature>
<dbReference type="InterPro" id="IPR036390">
    <property type="entry name" value="WH_DNA-bd_sf"/>
</dbReference>
<dbReference type="Proteomes" id="UP000554054">
    <property type="component" value="Unassembled WGS sequence"/>
</dbReference>
<feature type="domain" description="HTH marR-type" evidence="2">
    <location>
        <begin position="28"/>
        <end position="162"/>
    </location>
</feature>
<dbReference type="GO" id="GO:0006950">
    <property type="term" value="P:response to stress"/>
    <property type="evidence" value="ECO:0007669"/>
    <property type="project" value="TreeGrafter"/>
</dbReference>
<dbReference type="InterPro" id="IPR039422">
    <property type="entry name" value="MarR/SlyA-like"/>
</dbReference>
<evidence type="ECO:0000256" key="1">
    <source>
        <dbReference type="SAM" id="MobiDB-lite"/>
    </source>
</evidence>
<dbReference type="InterPro" id="IPR000835">
    <property type="entry name" value="HTH_MarR-typ"/>
</dbReference>
<reference evidence="3 4" key="1">
    <citation type="submission" date="2020-07" db="EMBL/GenBank/DDBJ databases">
        <title>Sequencing the genomes of 1000 actinobacteria strains.</title>
        <authorList>
            <person name="Klenk H.-P."/>
        </authorList>
    </citation>
    <scope>NUCLEOTIDE SEQUENCE [LARGE SCALE GENOMIC DNA]</scope>
    <source>
        <strain evidence="3 4">DSM 26154</strain>
    </source>
</reference>
<dbReference type="EMBL" id="JACCAE010000001">
    <property type="protein sequence ID" value="NYF98050.1"/>
    <property type="molecule type" value="Genomic_DNA"/>
</dbReference>
<dbReference type="RefSeq" id="WP_185990907.1">
    <property type="nucleotide sequence ID" value="NZ_JACCAE010000001.1"/>
</dbReference>
<dbReference type="InterPro" id="IPR036388">
    <property type="entry name" value="WH-like_DNA-bd_sf"/>
</dbReference>
<dbReference type="PRINTS" id="PR00598">
    <property type="entry name" value="HTHMARR"/>
</dbReference>
<name>A0A852VRI8_9MICO</name>
<dbReference type="SUPFAM" id="SSF46785">
    <property type="entry name" value="Winged helix' DNA-binding domain"/>
    <property type="match status" value="1"/>
</dbReference>
<dbReference type="Gene3D" id="1.10.10.10">
    <property type="entry name" value="Winged helix-like DNA-binding domain superfamily/Winged helix DNA-binding domain"/>
    <property type="match status" value="1"/>
</dbReference>